<name>A0A9Q5Z778_NOSLI</name>
<protein>
    <submittedName>
        <fullName evidence="1">Uncharacterized protein</fullName>
    </submittedName>
</protein>
<evidence type="ECO:0000313" key="2">
    <source>
        <dbReference type="Proteomes" id="UP000222310"/>
    </source>
</evidence>
<gene>
    <name evidence="1" type="ORF">VF08_28885</name>
</gene>
<reference evidence="1 2" key="1">
    <citation type="submission" date="2015-02" db="EMBL/GenBank/DDBJ databases">
        <title>Nostoc linckia genome annotation.</title>
        <authorList>
            <person name="Zhou Z."/>
        </authorList>
    </citation>
    <scope>NUCLEOTIDE SEQUENCE [LARGE SCALE GENOMIC DNA]</scope>
    <source>
        <strain evidence="2">z8</strain>
    </source>
</reference>
<organism evidence="1 2">
    <name type="scientific">Nostoc linckia z8</name>
    <dbReference type="NCBI Taxonomy" id="1628746"/>
    <lineage>
        <taxon>Bacteria</taxon>
        <taxon>Bacillati</taxon>
        <taxon>Cyanobacteriota</taxon>
        <taxon>Cyanophyceae</taxon>
        <taxon>Nostocales</taxon>
        <taxon>Nostocaceae</taxon>
        <taxon>Nostoc</taxon>
    </lineage>
</organism>
<dbReference type="AlphaFoldDB" id="A0A9Q5Z778"/>
<sequence length="59" mass="7025">MAINSYFIYSKFENKIFLTLYNISNTGKIPICFIKISSLKLLFHYALKTLFTQRHTKNF</sequence>
<proteinExistence type="predicted"/>
<evidence type="ECO:0000313" key="1">
    <source>
        <dbReference type="EMBL" id="PHJ97365.1"/>
    </source>
</evidence>
<dbReference type="EMBL" id="LAHD01000115">
    <property type="protein sequence ID" value="PHJ97365.1"/>
    <property type="molecule type" value="Genomic_DNA"/>
</dbReference>
<comment type="caution">
    <text evidence="1">The sequence shown here is derived from an EMBL/GenBank/DDBJ whole genome shotgun (WGS) entry which is preliminary data.</text>
</comment>
<accession>A0A9Q5Z778</accession>
<dbReference type="Proteomes" id="UP000222310">
    <property type="component" value="Unassembled WGS sequence"/>
</dbReference>